<evidence type="ECO:0000313" key="3">
    <source>
        <dbReference type="Proteomes" id="UP001358614"/>
    </source>
</evidence>
<sequence>MPATSENSNTANLASNASPTIANSANLQKWREDALEAKREISRSAELQDNEANRPETYRKRYSAAWKSYINSLPDISHSESGSSLGVLDQITRGMRKKLEDRLLHYLSRVKDSNEPVDQQLYRLEDLISTSEIFFNVIEETRSEPPVVHEQ</sequence>
<evidence type="ECO:0000256" key="1">
    <source>
        <dbReference type="SAM" id="MobiDB-lite"/>
    </source>
</evidence>
<evidence type="ECO:0000313" key="2">
    <source>
        <dbReference type="EMBL" id="WWD08384.1"/>
    </source>
</evidence>
<keyword evidence="3" id="KW-1185">Reference proteome</keyword>
<proteinExistence type="predicted"/>
<name>A0AAX4KQV8_9TREE</name>
<protein>
    <submittedName>
        <fullName evidence="2">Uncharacterized protein</fullName>
    </submittedName>
</protein>
<dbReference type="EMBL" id="CP144090">
    <property type="protein sequence ID" value="WWD08384.1"/>
    <property type="molecule type" value="Genomic_DNA"/>
</dbReference>
<accession>A0AAX4KQV8</accession>
<gene>
    <name evidence="2" type="ORF">V865_006496</name>
</gene>
<dbReference type="KEGG" id="ker:91105297"/>
<dbReference type="Proteomes" id="UP001358614">
    <property type="component" value="Chromosome 2"/>
</dbReference>
<reference evidence="2 3" key="1">
    <citation type="submission" date="2024-01" db="EMBL/GenBank/DDBJ databases">
        <title>Comparative genomics of Cryptococcus and Kwoniella reveals pathogenesis evolution and contrasting modes of karyotype evolution via chromosome fusion or intercentromeric recombination.</title>
        <authorList>
            <person name="Coelho M.A."/>
            <person name="David-Palma M."/>
            <person name="Shea T."/>
            <person name="Bowers K."/>
            <person name="McGinley-Smith S."/>
            <person name="Mohammad A.W."/>
            <person name="Gnirke A."/>
            <person name="Yurkov A.M."/>
            <person name="Nowrousian M."/>
            <person name="Sun S."/>
            <person name="Cuomo C.A."/>
            <person name="Heitman J."/>
        </authorList>
    </citation>
    <scope>NUCLEOTIDE SEQUENCE [LARGE SCALE GENOMIC DNA]</scope>
    <source>
        <strain evidence="2 3">PYCC6329</strain>
    </source>
</reference>
<dbReference type="RefSeq" id="XP_066086351.1">
    <property type="nucleotide sequence ID" value="XM_066230254.1"/>
</dbReference>
<dbReference type="GeneID" id="91105297"/>
<organism evidence="2 3">
    <name type="scientific">Kwoniella europaea PYCC6329</name>
    <dbReference type="NCBI Taxonomy" id="1423913"/>
    <lineage>
        <taxon>Eukaryota</taxon>
        <taxon>Fungi</taxon>
        <taxon>Dikarya</taxon>
        <taxon>Basidiomycota</taxon>
        <taxon>Agaricomycotina</taxon>
        <taxon>Tremellomycetes</taxon>
        <taxon>Tremellales</taxon>
        <taxon>Cryptococcaceae</taxon>
        <taxon>Kwoniella</taxon>
    </lineage>
</organism>
<dbReference type="AlphaFoldDB" id="A0AAX4KQV8"/>
<feature type="region of interest" description="Disordered" evidence="1">
    <location>
        <begin position="1"/>
        <end position="22"/>
    </location>
</feature>
<feature type="compositionally biased region" description="Low complexity" evidence="1">
    <location>
        <begin position="1"/>
        <end position="18"/>
    </location>
</feature>